<comment type="similarity">
    <text evidence="1">Belongs to the helicase family. UvrD subfamily.</text>
</comment>
<keyword evidence="7" id="KW-0413">Isomerase</keyword>
<evidence type="ECO:0000256" key="3">
    <source>
        <dbReference type="ARBA" id="ARBA00022801"/>
    </source>
</evidence>
<dbReference type="Proteomes" id="UP000095454">
    <property type="component" value="Unassembled WGS sequence"/>
</dbReference>
<proteinExistence type="inferred from homology"/>
<organism evidence="15 16">
    <name type="scientific">Collinsella aerofaciens</name>
    <dbReference type="NCBI Taxonomy" id="74426"/>
    <lineage>
        <taxon>Bacteria</taxon>
        <taxon>Bacillati</taxon>
        <taxon>Actinomycetota</taxon>
        <taxon>Coriobacteriia</taxon>
        <taxon>Coriobacteriales</taxon>
        <taxon>Coriobacteriaceae</taxon>
        <taxon>Collinsella</taxon>
    </lineage>
</organism>
<feature type="region of interest" description="Disordered" evidence="12">
    <location>
        <begin position="870"/>
        <end position="907"/>
    </location>
</feature>
<sequence length="966" mass="105307">MTQPLPWEKNTAVPVPPAPEPVPLDAYAAPAAPEPELVPLDIYDAPAPAPAPAKPLVDIDSLNPAQREAVLTTEGPLLVLAGAGSGKTRVLTFRIAHMLGDLGVKPWQVLAITFTNKAAAEMRERLAALIPSGTRGMWVCTFHAMCVRMLREDADLLGYTGQFTIYDDDDSKRMVRDIMQALSIEQKQFPINMIRSKISSAKDAMIGPEDMLKSADSPNDKKAAQVYLELERRLRAANAMDFDDLLVRTLELLRTRPEVLDKYQERFRYISVDEYQDTNHVQYEIANLLAAKYQNLMVVGDDDQSIYSWRGADITNILDFEQDFKNCKTVKLEQNYRSTGHILSAANAVVRHNSQRKDKRLFTAEGDGEKIQAFQASDERDEGRWIAGEIEKLHAKGTSYDDIAVFYRTNAQSRILEDMFLRAGVPYKIVGGTRFFDRAEIRDVMAYLKMIVNPADEMSVKRVINTPRRGIGSTSIQKIEQLARDNRCSFFQACEIATAETGMFSAKVRNGLSNFVALVREGRRMDGELKDVVEMIVDKTGLLRAFRAEGTMESESRAENIQEFLGVAAEFEETHEDIEGTLESLEELRAAGVADVPAGAEPEPVVVSAPAPEPGPSAPASSFEVPIGARDAAGTNPLDSLAAPALSPQDALAAAIAGNAYAAPTELPAGAVHADEIERTYGPLTCKALPALMEWLALRSDLDSLAGETHAITMMTIHSAKGLEFPAVFVAGMEEGIFPHVHDFGGSDDPGKLEEERRLAYVAITRARKRLFLTYAATRRTYGSTSANPRSRFLNEIPFEDIEFSGIGSAGFEGTGWEKRGDRRGTFGSGMGSDMYGGKVFGSHTRSTGGSASRGGSSFDDFFGGSSYGTERHRGVSPDAGRVASTFGSGASRAKKPSSKVSPTVERKVDRASASQDFAAGDTVSHKTFGTGTVISVAGDMIEVQFEKTGQTKKLMKGFAPIVKLT</sequence>
<evidence type="ECO:0000256" key="10">
    <source>
        <dbReference type="ARBA" id="ARBA00048988"/>
    </source>
</evidence>
<dbReference type="EC" id="5.6.2.4" evidence="9"/>
<evidence type="ECO:0000259" key="13">
    <source>
        <dbReference type="PROSITE" id="PS51198"/>
    </source>
</evidence>
<evidence type="ECO:0000259" key="14">
    <source>
        <dbReference type="PROSITE" id="PS51217"/>
    </source>
</evidence>
<evidence type="ECO:0000256" key="6">
    <source>
        <dbReference type="ARBA" id="ARBA00023125"/>
    </source>
</evidence>
<dbReference type="RefSeq" id="WP_070097124.1">
    <property type="nucleotide sequence ID" value="NZ_CABIXX010000010.1"/>
</dbReference>
<evidence type="ECO:0000256" key="12">
    <source>
        <dbReference type="SAM" id="MobiDB-lite"/>
    </source>
</evidence>
<feature type="region of interest" description="Disordered" evidence="12">
    <location>
        <begin position="1"/>
        <end position="30"/>
    </location>
</feature>
<gene>
    <name evidence="15" type="primary">pcrA</name>
    <name evidence="15" type="ORF">ERS852514_00815</name>
</gene>
<dbReference type="Pfam" id="PF13361">
    <property type="entry name" value="UvrD_C"/>
    <property type="match status" value="2"/>
</dbReference>
<dbReference type="SUPFAM" id="SSF52540">
    <property type="entry name" value="P-loop containing nucleoside triphosphate hydrolases"/>
    <property type="match status" value="2"/>
</dbReference>
<keyword evidence="2 11" id="KW-0547">Nucleotide-binding</keyword>
<dbReference type="EMBL" id="CZAQ01000010">
    <property type="protein sequence ID" value="CUP01787.1"/>
    <property type="molecule type" value="Genomic_DNA"/>
</dbReference>
<evidence type="ECO:0000313" key="15">
    <source>
        <dbReference type="EMBL" id="CUP01787.1"/>
    </source>
</evidence>
<dbReference type="GO" id="GO:0000725">
    <property type="term" value="P:recombinational repair"/>
    <property type="evidence" value="ECO:0007669"/>
    <property type="project" value="TreeGrafter"/>
</dbReference>
<dbReference type="GO" id="GO:0033202">
    <property type="term" value="C:DNA helicase complex"/>
    <property type="evidence" value="ECO:0007669"/>
    <property type="project" value="TreeGrafter"/>
</dbReference>
<keyword evidence="4 11" id="KW-0347">Helicase</keyword>
<evidence type="ECO:0000256" key="9">
    <source>
        <dbReference type="ARBA" id="ARBA00034808"/>
    </source>
</evidence>
<feature type="binding site" evidence="11">
    <location>
        <begin position="81"/>
        <end position="88"/>
    </location>
    <ligand>
        <name>ATP</name>
        <dbReference type="ChEBI" id="CHEBI:30616"/>
    </ligand>
</feature>
<keyword evidence="5 11" id="KW-0067">ATP-binding</keyword>
<dbReference type="Pfam" id="PF00580">
    <property type="entry name" value="UvrD-helicase"/>
    <property type="match status" value="1"/>
</dbReference>
<evidence type="ECO:0000313" key="16">
    <source>
        <dbReference type="Proteomes" id="UP000095454"/>
    </source>
</evidence>
<keyword evidence="6" id="KW-0238">DNA-binding</keyword>
<dbReference type="PANTHER" id="PTHR11070:SF2">
    <property type="entry name" value="ATP-DEPENDENT DNA HELICASE SRS2"/>
    <property type="match status" value="1"/>
</dbReference>
<dbReference type="InterPro" id="IPR014016">
    <property type="entry name" value="UvrD-like_ATP-bd"/>
</dbReference>
<protein>
    <recommendedName>
        <fullName evidence="9">DNA 3'-5' helicase</fullName>
        <ecNumber evidence="9">5.6.2.4</ecNumber>
    </recommendedName>
</protein>
<name>A0A174JVI3_9ACTN</name>
<dbReference type="GO" id="GO:0043138">
    <property type="term" value="F:3'-5' DNA helicase activity"/>
    <property type="evidence" value="ECO:0007669"/>
    <property type="project" value="UniProtKB-EC"/>
</dbReference>
<evidence type="ECO:0000256" key="8">
    <source>
        <dbReference type="ARBA" id="ARBA00034617"/>
    </source>
</evidence>
<dbReference type="PROSITE" id="PS51198">
    <property type="entry name" value="UVRD_HELICASE_ATP_BIND"/>
    <property type="match status" value="1"/>
</dbReference>
<keyword evidence="3 11" id="KW-0378">Hydrolase</keyword>
<evidence type="ECO:0000256" key="1">
    <source>
        <dbReference type="ARBA" id="ARBA00009922"/>
    </source>
</evidence>
<feature type="domain" description="UvrD-like helicase ATP-binding" evidence="13">
    <location>
        <begin position="60"/>
        <end position="339"/>
    </location>
</feature>
<dbReference type="GO" id="GO:0003677">
    <property type="term" value="F:DNA binding"/>
    <property type="evidence" value="ECO:0007669"/>
    <property type="project" value="UniProtKB-KW"/>
</dbReference>
<comment type="catalytic activity">
    <reaction evidence="8">
        <text>Couples ATP hydrolysis with the unwinding of duplex DNA by translocating in the 3'-5' direction.</text>
        <dbReference type="EC" id="5.6.2.4"/>
    </reaction>
</comment>
<dbReference type="InterPro" id="IPR027417">
    <property type="entry name" value="P-loop_NTPase"/>
</dbReference>
<dbReference type="Gene3D" id="1.10.10.160">
    <property type="match status" value="1"/>
</dbReference>
<dbReference type="InterPro" id="IPR014017">
    <property type="entry name" value="DNA_helicase_UvrD-like_C"/>
</dbReference>
<reference evidence="15 16" key="1">
    <citation type="submission" date="2015-09" db="EMBL/GenBank/DDBJ databases">
        <authorList>
            <consortium name="Pathogen Informatics"/>
        </authorList>
    </citation>
    <scope>NUCLEOTIDE SEQUENCE [LARGE SCALE GENOMIC DNA]</scope>
    <source>
        <strain evidence="15 16">2789STDY5834902</strain>
    </source>
</reference>
<dbReference type="Pfam" id="PF21196">
    <property type="entry name" value="PcrA_UvrD_tudor"/>
    <property type="match status" value="1"/>
</dbReference>
<evidence type="ECO:0000256" key="2">
    <source>
        <dbReference type="ARBA" id="ARBA00022741"/>
    </source>
</evidence>
<comment type="catalytic activity">
    <reaction evidence="10">
        <text>ATP + H2O = ADP + phosphate + H(+)</text>
        <dbReference type="Rhea" id="RHEA:13065"/>
        <dbReference type="ChEBI" id="CHEBI:15377"/>
        <dbReference type="ChEBI" id="CHEBI:15378"/>
        <dbReference type="ChEBI" id="CHEBI:30616"/>
        <dbReference type="ChEBI" id="CHEBI:43474"/>
        <dbReference type="ChEBI" id="CHEBI:456216"/>
        <dbReference type="EC" id="5.6.2.4"/>
    </reaction>
</comment>
<dbReference type="CDD" id="cd18807">
    <property type="entry name" value="SF1_C_UvrD"/>
    <property type="match status" value="1"/>
</dbReference>
<dbReference type="InterPro" id="IPR013986">
    <property type="entry name" value="DExx_box_DNA_helicase_dom_sf"/>
</dbReference>
<evidence type="ECO:0000256" key="11">
    <source>
        <dbReference type="PROSITE-ProRule" id="PRU00560"/>
    </source>
</evidence>
<dbReference type="CDD" id="cd17932">
    <property type="entry name" value="DEXQc_UvrD"/>
    <property type="match status" value="1"/>
</dbReference>
<dbReference type="PROSITE" id="PS51217">
    <property type="entry name" value="UVRD_HELICASE_CTER"/>
    <property type="match status" value="1"/>
</dbReference>
<dbReference type="Gene3D" id="1.10.486.10">
    <property type="entry name" value="PCRA, domain 4"/>
    <property type="match status" value="2"/>
</dbReference>
<evidence type="ECO:0000256" key="4">
    <source>
        <dbReference type="ARBA" id="ARBA00022806"/>
    </source>
</evidence>
<dbReference type="FunFam" id="1.10.486.10:FF:000003">
    <property type="entry name" value="ATP-dependent DNA helicase"/>
    <property type="match status" value="1"/>
</dbReference>
<evidence type="ECO:0000256" key="7">
    <source>
        <dbReference type="ARBA" id="ARBA00023235"/>
    </source>
</evidence>
<dbReference type="PANTHER" id="PTHR11070">
    <property type="entry name" value="UVRD / RECB / PCRA DNA HELICASE FAMILY MEMBER"/>
    <property type="match status" value="1"/>
</dbReference>
<dbReference type="GO" id="GO:0005524">
    <property type="term" value="F:ATP binding"/>
    <property type="evidence" value="ECO:0007669"/>
    <property type="project" value="UniProtKB-UniRule"/>
</dbReference>
<dbReference type="Gene3D" id="3.40.50.300">
    <property type="entry name" value="P-loop containing nucleotide triphosphate hydrolases"/>
    <property type="match status" value="3"/>
</dbReference>
<dbReference type="GO" id="GO:0005829">
    <property type="term" value="C:cytosol"/>
    <property type="evidence" value="ECO:0007669"/>
    <property type="project" value="TreeGrafter"/>
</dbReference>
<dbReference type="InterPro" id="IPR000212">
    <property type="entry name" value="DNA_helicase_UvrD/REP"/>
</dbReference>
<dbReference type="GO" id="GO:0016887">
    <property type="term" value="F:ATP hydrolysis activity"/>
    <property type="evidence" value="ECO:0007669"/>
    <property type="project" value="RHEA"/>
</dbReference>
<evidence type="ECO:0000256" key="5">
    <source>
        <dbReference type="ARBA" id="ARBA00022840"/>
    </source>
</evidence>
<accession>A0A174JVI3</accession>
<dbReference type="AlphaFoldDB" id="A0A174JVI3"/>
<feature type="domain" description="UvrD-like helicase C-terminal" evidence="14">
    <location>
        <begin position="340"/>
        <end position="722"/>
    </location>
</feature>